<feature type="domain" description="LIM zinc-binding" evidence="13">
    <location>
        <begin position="173"/>
        <end position="234"/>
    </location>
</feature>
<dbReference type="Proteomes" id="UP000887581">
    <property type="component" value="Unplaced"/>
</dbReference>
<accession>A0A915PKM3</accession>
<dbReference type="GO" id="GO:0060537">
    <property type="term" value="P:muscle tissue development"/>
    <property type="evidence" value="ECO:0007669"/>
    <property type="project" value="UniProtKB-ARBA"/>
</dbReference>
<keyword evidence="9" id="KW-0539">Nucleus</keyword>
<evidence type="ECO:0000256" key="11">
    <source>
        <dbReference type="ARBA" id="ARBA00072537"/>
    </source>
</evidence>
<keyword evidence="7" id="KW-0007">Acetylation</keyword>
<keyword evidence="14" id="KW-1185">Reference proteome</keyword>
<dbReference type="Pfam" id="PF00412">
    <property type="entry name" value="LIM"/>
    <property type="match status" value="2"/>
</dbReference>
<evidence type="ECO:0000256" key="7">
    <source>
        <dbReference type="ARBA" id="ARBA00022990"/>
    </source>
</evidence>
<dbReference type="GO" id="GO:0030018">
    <property type="term" value="C:Z disc"/>
    <property type="evidence" value="ECO:0007669"/>
    <property type="project" value="UniProtKB-ARBA"/>
</dbReference>
<evidence type="ECO:0000256" key="1">
    <source>
        <dbReference type="ARBA" id="ARBA00004123"/>
    </source>
</evidence>
<dbReference type="Gene3D" id="2.10.110.10">
    <property type="entry name" value="Cysteine Rich Protein"/>
    <property type="match status" value="2"/>
</dbReference>
<keyword evidence="2" id="KW-0488">Methylation</keyword>
<keyword evidence="5" id="KW-0677">Repeat</keyword>
<keyword evidence="3" id="KW-0517">Myogenesis</keyword>
<evidence type="ECO:0000256" key="6">
    <source>
        <dbReference type="ARBA" id="ARBA00022833"/>
    </source>
</evidence>
<dbReference type="WBParaSite" id="sdigi.contig228.g6387.t1">
    <property type="protein sequence ID" value="sdigi.contig228.g6387.t1"/>
    <property type="gene ID" value="sdigi.contig228.g6387"/>
</dbReference>
<dbReference type="FunFam" id="2.10.110.10:FF:000054">
    <property type="entry name" value="Cysteine-rich protein 1"/>
    <property type="match status" value="1"/>
</dbReference>
<dbReference type="InterPro" id="IPR001781">
    <property type="entry name" value="Znf_LIM"/>
</dbReference>
<keyword evidence="4 12" id="KW-0479">Metal-binding</keyword>
<comment type="subcellular location">
    <subcellularLocation>
        <location evidence="1">Nucleus</location>
    </subcellularLocation>
</comment>
<organism evidence="14 15">
    <name type="scientific">Setaria digitata</name>
    <dbReference type="NCBI Taxonomy" id="48799"/>
    <lineage>
        <taxon>Eukaryota</taxon>
        <taxon>Metazoa</taxon>
        <taxon>Ecdysozoa</taxon>
        <taxon>Nematoda</taxon>
        <taxon>Chromadorea</taxon>
        <taxon>Rhabditida</taxon>
        <taxon>Spirurina</taxon>
        <taxon>Spiruromorpha</taxon>
        <taxon>Filarioidea</taxon>
        <taxon>Setariidae</taxon>
        <taxon>Setaria</taxon>
    </lineage>
</organism>
<evidence type="ECO:0000259" key="13">
    <source>
        <dbReference type="PROSITE" id="PS50023"/>
    </source>
</evidence>
<evidence type="ECO:0000256" key="12">
    <source>
        <dbReference type="PROSITE-ProRule" id="PRU00125"/>
    </source>
</evidence>
<dbReference type="PANTHER" id="PTHR24215:SF37">
    <property type="entry name" value="LIM ZINC-BINDING DOMAIN-CONTAINING PROTEIN"/>
    <property type="match status" value="1"/>
</dbReference>
<evidence type="ECO:0000313" key="14">
    <source>
        <dbReference type="Proteomes" id="UP000887581"/>
    </source>
</evidence>
<dbReference type="PROSITE" id="PS50023">
    <property type="entry name" value="LIM_DOMAIN_2"/>
    <property type="match status" value="2"/>
</dbReference>
<dbReference type="PANTHER" id="PTHR24215">
    <property type="entry name" value="RHO-GTPASE-ACTIVATING PROTEIN LRG1"/>
    <property type="match status" value="1"/>
</dbReference>
<evidence type="ECO:0000256" key="10">
    <source>
        <dbReference type="ARBA" id="ARBA00055254"/>
    </source>
</evidence>
<protein>
    <recommendedName>
        <fullName evidence="11">Cysteine-rich protein 1</fullName>
    </recommendedName>
</protein>
<feature type="domain" description="LIM zinc-binding" evidence="13">
    <location>
        <begin position="4"/>
        <end position="66"/>
    </location>
</feature>
<keyword evidence="6 12" id="KW-0862">Zinc</keyword>
<comment type="function">
    <text evidence="10">Seems to have a role in zinc absorption and may function as an intracellular zinc transport protein.</text>
</comment>
<dbReference type="FunFam" id="2.10.110.10:FF:000001">
    <property type="entry name" value="Cysteine and glycine-rich protein 1"/>
    <property type="match status" value="1"/>
</dbReference>
<evidence type="ECO:0000256" key="5">
    <source>
        <dbReference type="ARBA" id="ARBA00022737"/>
    </source>
</evidence>
<dbReference type="GO" id="GO:0005634">
    <property type="term" value="C:nucleus"/>
    <property type="evidence" value="ECO:0007669"/>
    <property type="project" value="UniProtKB-SubCell"/>
</dbReference>
<sequence length="255" mass="28684">MRKHNCGKCNLPVYFAELVQAAGRSWHTQCFRCANSQCGRFMDSRSYNDHKKQLYCNHCYKYLFGPKGVGYGIGAGVLFTASSKCKIPSQRSELNSEDIVTASISYTDGKKVQKPGYIKCIDDSFCDKRSRSIANEKRHGTAETVRQQLDQPPLNSRLCISGKSGNAFTNAAVVCRKCLKEVFDAEKILAGGMAWHRNKCFVCEICKQLLEPRTVCVRCGVLYCNSCYAKEFGPQGYGRRACTRTLETCRYYKGL</sequence>
<dbReference type="GO" id="GO:0007517">
    <property type="term" value="P:muscle organ development"/>
    <property type="evidence" value="ECO:0007669"/>
    <property type="project" value="UniProtKB-KW"/>
</dbReference>
<dbReference type="GO" id="GO:0046872">
    <property type="term" value="F:metal ion binding"/>
    <property type="evidence" value="ECO:0007669"/>
    <property type="project" value="UniProtKB-KW"/>
</dbReference>
<evidence type="ECO:0000313" key="15">
    <source>
        <dbReference type="WBParaSite" id="sdigi.contig228.g6387.t1"/>
    </source>
</evidence>
<dbReference type="AlphaFoldDB" id="A0A915PKM3"/>
<dbReference type="SUPFAM" id="SSF57716">
    <property type="entry name" value="Glucocorticoid receptor-like (DNA-binding domain)"/>
    <property type="match status" value="3"/>
</dbReference>
<reference evidence="15" key="1">
    <citation type="submission" date="2022-11" db="UniProtKB">
        <authorList>
            <consortium name="WormBaseParasite"/>
        </authorList>
    </citation>
    <scope>IDENTIFICATION</scope>
</reference>
<evidence type="ECO:0000256" key="3">
    <source>
        <dbReference type="ARBA" id="ARBA00022541"/>
    </source>
</evidence>
<name>A0A915PKM3_9BILA</name>
<keyword evidence="8 12" id="KW-0440">LIM domain</keyword>
<evidence type="ECO:0000256" key="8">
    <source>
        <dbReference type="ARBA" id="ARBA00023038"/>
    </source>
</evidence>
<evidence type="ECO:0000256" key="2">
    <source>
        <dbReference type="ARBA" id="ARBA00022481"/>
    </source>
</evidence>
<dbReference type="GO" id="GO:0030036">
    <property type="term" value="P:actin cytoskeleton organization"/>
    <property type="evidence" value="ECO:0007669"/>
    <property type="project" value="TreeGrafter"/>
</dbReference>
<dbReference type="SMART" id="SM00132">
    <property type="entry name" value="LIM"/>
    <property type="match status" value="2"/>
</dbReference>
<proteinExistence type="predicted"/>
<evidence type="ECO:0000256" key="9">
    <source>
        <dbReference type="ARBA" id="ARBA00023242"/>
    </source>
</evidence>
<evidence type="ECO:0000256" key="4">
    <source>
        <dbReference type="ARBA" id="ARBA00022723"/>
    </source>
</evidence>